<keyword evidence="2" id="KW-1185">Reference proteome</keyword>
<name>A0A9P5Y3D6_9AGAR</name>
<evidence type="ECO:0000313" key="2">
    <source>
        <dbReference type="Proteomes" id="UP000807353"/>
    </source>
</evidence>
<dbReference type="EMBL" id="MU150282">
    <property type="protein sequence ID" value="KAF9461563.1"/>
    <property type="molecule type" value="Genomic_DNA"/>
</dbReference>
<sequence>DADVVFQSCDGVLYKIHRKNLETSAGGFPPSEFDTCGEIVQLTELSSTLDILFQYIYPLPQPDIASSPPEILAEVAEAAEKYQVYPAIYVCKMVIEMSLPENALNVFTYAGRHGYEDLLVKSAFHLIGTPLPEVISVIPRFLVVPWVCLFSSQFQDYYSPR</sequence>
<accession>A0A9P5Y3D6</accession>
<evidence type="ECO:0008006" key="3">
    <source>
        <dbReference type="Google" id="ProtNLM"/>
    </source>
</evidence>
<gene>
    <name evidence="1" type="ORF">BDZ94DRAFT_1371098</name>
</gene>
<feature type="non-terminal residue" evidence="1">
    <location>
        <position position="1"/>
    </location>
</feature>
<evidence type="ECO:0000313" key="1">
    <source>
        <dbReference type="EMBL" id="KAF9461563.1"/>
    </source>
</evidence>
<dbReference type="Proteomes" id="UP000807353">
    <property type="component" value="Unassembled WGS sequence"/>
</dbReference>
<reference evidence="1" key="1">
    <citation type="submission" date="2020-11" db="EMBL/GenBank/DDBJ databases">
        <authorList>
            <consortium name="DOE Joint Genome Institute"/>
            <person name="Ahrendt S."/>
            <person name="Riley R."/>
            <person name="Andreopoulos W."/>
            <person name="Labutti K."/>
            <person name="Pangilinan J."/>
            <person name="Ruiz-Duenas F.J."/>
            <person name="Barrasa J.M."/>
            <person name="Sanchez-Garcia M."/>
            <person name="Camarero S."/>
            <person name="Miyauchi S."/>
            <person name="Serrano A."/>
            <person name="Linde D."/>
            <person name="Babiker R."/>
            <person name="Drula E."/>
            <person name="Ayuso-Fernandez I."/>
            <person name="Pacheco R."/>
            <person name="Padilla G."/>
            <person name="Ferreira P."/>
            <person name="Barriuso J."/>
            <person name="Kellner H."/>
            <person name="Castanera R."/>
            <person name="Alfaro M."/>
            <person name="Ramirez L."/>
            <person name="Pisabarro A.G."/>
            <person name="Kuo A."/>
            <person name="Tritt A."/>
            <person name="Lipzen A."/>
            <person name="He G."/>
            <person name="Yan M."/>
            <person name="Ng V."/>
            <person name="Cullen D."/>
            <person name="Martin F."/>
            <person name="Rosso M.-N."/>
            <person name="Henrissat B."/>
            <person name="Hibbett D."/>
            <person name="Martinez A.T."/>
            <person name="Grigoriev I.V."/>
        </authorList>
    </citation>
    <scope>NUCLEOTIDE SEQUENCE</scope>
    <source>
        <strain evidence="1">CBS 247.69</strain>
    </source>
</reference>
<dbReference type="AlphaFoldDB" id="A0A9P5Y3D6"/>
<dbReference type="InterPro" id="IPR011333">
    <property type="entry name" value="SKP1/BTB/POZ_sf"/>
</dbReference>
<organism evidence="1 2">
    <name type="scientific">Collybia nuda</name>
    <dbReference type="NCBI Taxonomy" id="64659"/>
    <lineage>
        <taxon>Eukaryota</taxon>
        <taxon>Fungi</taxon>
        <taxon>Dikarya</taxon>
        <taxon>Basidiomycota</taxon>
        <taxon>Agaricomycotina</taxon>
        <taxon>Agaricomycetes</taxon>
        <taxon>Agaricomycetidae</taxon>
        <taxon>Agaricales</taxon>
        <taxon>Tricholomatineae</taxon>
        <taxon>Clitocybaceae</taxon>
        <taxon>Collybia</taxon>
    </lineage>
</organism>
<comment type="caution">
    <text evidence="1">The sequence shown here is derived from an EMBL/GenBank/DDBJ whole genome shotgun (WGS) entry which is preliminary data.</text>
</comment>
<dbReference type="Gene3D" id="3.30.710.10">
    <property type="entry name" value="Potassium Channel Kv1.1, Chain A"/>
    <property type="match status" value="1"/>
</dbReference>
<proteinExistence type="predicted"/>
<dbReference type="OrthoDB" id="3184970at2759"/>
<protein>
    <recommendedName>
        <fullName evidence="3">BTB domain-containing protein</fullName>
    </recommendedName>
</protein>